<accession>A0A0M0LCT9</accession>
<dbReference type="PANTHER" id="PTHR32089">
    <property type="entry name" value="METHYL-ACCEPTING CHEMOTAXIS PROTEIN MCPB"/>
    <property type="match status" value="1"/>
</dbReference>
<sequence>MSLLEVLKQATPYIQMAFNNEIFVSIVERDQNKVYFASPGTKVDLGVKTGDTMEDTEELRQAFTGKNVKRDIPAEFYGVLLHTNIYPIKENGRVIGAFSLVFSMEKQEKLQSYMDHLQNAVMGLQDKVHLVASHSEELAATSTEITAQSRQALADSEASHSVTDFIKSISQQTNLLGLNASIEAARAGQHGAGFNIVAQEVRKLSLETKSATEKIEDSLKNITQNLQGLMGSMSQINSASNEQAELVQDFSSIIEELGSLSNQMGQLMKETLR</sequence>
<name>A0A0M0LCT9_9BACL</name>
<evidence type="ECO:0000256" key="1">
    <source>
        <dbReference type="ARBA" id="ARBA00023224"/>
    </source>
</evidence>
<dbReference type="PATRIC" id="fig|263475.3.peg.3270"/>
<keyword evidence="5" id="KW-1185">Reference proteome</keyword>
<dbReference type="EMBL" id="LILB01000005">
    <property type="protein sequence ID" value="KOO48806.1"/>
    <property type="molecule type" value="Genomic_DNA"/>
</dbReference>
<dbReference type="PROSITE" id="PS50111">
    <property type="entry name" value="CHEMOTAXIS_TRANSDUC_2"/>
    <property type="match status" value="1"/>
</dbReference>
<proteinExistence type="predicted"/>
<dbReference type="PANTHER" id="PTHR32089:SF112">
    <property type="entry name" value="LYSOZYME-LIKE PROTEIN-RELATED"/>
    <property type="match status" value="1"/>
</dbReference>
<dbReference type="Proteomes" id="UP000036867">
    <property type="component" value="Unassembled WGS sequence"/>
</dbReference>
<organism evidence="4 5">
    <name type="scientific">Viridibacillus arvi</name>
    <dbReference type="NCBI Taxonomy" id="263475"/>
    <lineage>
        <taxon>Bacteria</taxon>
        <taxon>Bacillati</taxon>
        <taxon>Bacillota</taxon>
        <taxon>Bacilli</taxon>
        <taxon>Bacillales</taxon>
        <taxon>Caryophanaceae</taxon>
        <taxon>Viridibacillus</taxon>
    </lineage>
</organism>
<dbReference type="Gene3D" id="1.10.287.950">
    <property type="entry name" value="Methyl-accepting chemotaxis protein"/>
    <property type="match status" value="1"/>
</dbReference>
<protein>
    <submittedName>
        <fullName evidence="4">Chemotaxis protein</fullName>
    </submittedName>
</protein>
<dbReference type="RefSeq" id="WP_053416991.1">
    <property type="nucleotide sequence ID" value="NZ_JBCMHV010000012.1"/>
</dbReference>
<dbReference type="GeneID" id="301139100"/>
<feature type="domain" description="Methyl-accepting transducer" evidence="3">
    <location>
        <begin position="161"/>
        <end position="273"/>
    </location>
</feature>
<dbReference type="Pfam" id="PF00015">
    <property type="entry name" value="MCPsignal"/>
    <property type="match status" value="1"/>
</dbReference>
<evidence type="ECO:0000259" key="3">
    <source>
        <dbReference type="PROSITE" id="PS50111"/>
    </source>
</evidence>
<dbReference type="AlphaFoldDB" id="A0A0M0LCT9"/>
<gene>
    <name evidence="4" type="ORF">AMD00_10285</name>
</gene>
<dbReference type="GO" id="GO:0016020">
    <property type="term" value="C:membrane"/>
    <property type="evidence" value="ECO:0007669"/>
    <property type="project" value="InterPro"/>
</dbReference>
<dbReference type="SUPFAM" id="SSF58104">
    <property type="entry name" value="Methyl-accepting chemotaxis protein (MCP) signaling domain"/>
    <property type="match status" value="1"/>
</dbReference>
<keyword evidence="1 2" id="KW-0807">Transducer</keyword>
<evidence type="ECO:0000256" key="2">
    <source>
        <dbReference type="PROSITE-ProRule" id="PRU00284"/>
    </source>
</evidence>
<dbReference type="GO" id="GO:0007165">
    <property type="term" value="P:signal transduction"/>
    <property type="evidence" value="ECO:0007669"/>
    <property type="project" value="UniProtKB-KW"/>
</dbReference>
<dbReference type="InterPro" id="IPR004089">
    <property type="entry name" value="MCPsignal_dom"/>
</dbReference>
<dbReference type="STRING" id="263475.AMD00_10285"/>
<reference evidence="5" key="1">
    <citation type="submission" date="2015-08" db="EMBL/GenBank/DDBJ databases">
        <title>Fjat-10028 dsm 16317.</title>
        <authorList>
            <person name="Liu B."/>
            <person name="Wang J."/>
            <person name="Zhu Y."/>
            <person name="Liu G."/>
            <person name="Chen Q."/>
            <person name="Chen Z."/>
            <person name="Lan J."/>
            <person name="Che J."/>
            <person name="Ge C."/>
            <person name="Shi H."/>
            <person name="Pan Z."/>
            <person name="Liu X."/>
        </authorList>
    </citation>
    <scope>NUCLEOTIDE SEQUENCE [LARGE SCALE GENOMIC DNA]</scope>
    <source>
        <strain evidence="5">DSM 16317</strain>
    </source>
</reference>
<dbReference type="SMART" id="SM00283">
    <property type="entry name" value="MA"/>
    <property type="match status" value="1"/>
</dbReference>
<evidence type="ECO:0000313" key="4">
    <source>
        <dbReference type="EMBL" id="KOO48806.1"/>
    </source>
</evidence>
<evidence type="ECO:0000313" key="5">
    <source>
        <dbReference type="Proteomes" id="UP000036867"/>
    </source>
</evidence>
<comment type="caution">
    <text evidence="4">The sequence shown here is derived from an EMBL/GenBank/DDBJ whole genome shotgun (WGS) entry which is preliminary data.</text>
</comment>